<dbReference type="EMBL" id="QYCN01000008">
    <property type="protein sequence ID" value="RIY11515.1"/>
    <property type="molecule type" value="Genomic_DNA"/>
</dbReference>
<comment type="caution">
    <text evidence="3">The sequence shown here is derived from an EMBL/GenBank/DDBJ whole genome shotgun (WGS) entry which is preliminary data.</text>
</comment>
<feature type="domain" description="DUF4142" evidence="2">
    <location>
        <begin position="58"/>
        <end position="117"/>
    </location>
</feature>
<feature type="compositionally biased region" description="Polar residues" evidence="1">
    <location>
        <begin position="22"/>
        <end position="34"/>
    </location>
</feature>
<organism evidence="3 4">
    <name type="scientific">Hymenobacter rubripertinctus</name>
    <dbReference type="NCBI Taxonomy" id="2029981"/>
    <lineage>
        <taxon>Bacteria</taxon>
        <taxon>Pseudomonadati</taxon>
        <taxon>Bacteroidota</taxon>
        <taxon>Cytophagia</taxon>
        <taxon>Cytophagales</taxon>
        <taxon>Hymenobacteraceae</taxon>
        <taxon>Hymenobacter</taxon>
    </lineage>
</organism>
<reference evidence="3 4" key="1">
    <citation type="submission" date="2018-09" db="EMBL/GenBank/DDBJ databases">
        <authorList>
            <person name="Zeman M."/>
            <person name="Pardy F."/>
        </authorList>
    </citation>
    <scope>NUCLEOTIDE SEQUENCE [LARGE SCALE GENOMIC DNA]</scope>
    <source>
        <strain evidence="3 4">CCM 8852</strain>
    </source>
</reference>
<protein>
    <submittedName>
        <fullName evidence="3">DUF4142 domain-containing protein</fullName>
    </submittedName>
</protein>
<dbReference type="RefSeq" id="WP_119655035.1">
    <property type="nucleotide sequence ID" value="NZ_JBHUOI010000064.1"/>
</dbReference>
<evidence type="ECO:0000313" key="4">
    <source>
        <dbReference type="Proteomes" id="UP000284250"/>
    </source>
</evidence>
<dbReference type="AlphaFoldDB" id="A0A418R261"/>
<feature type="region of interest" description="Disordered" evidence="1">
    <location>
        <begin position="92"/>
        <end position="133"/>
    </location>
</feature>
<reference evidence="3 4" key="2">
    <citation type="submission" date="2019-01" db="EMBL/GenBank/DDBJ databases">
        <title>Hymenobacter humicola sp. nov., isolated from soils in Antarctica.</title>
        <authorList>
            <person name="Sedlacek I."/>
            <person name="Holochova P."/>
            <person name="Kralova S."/>
            <person name="Pantucek R."/>
            <person name="Stankova E."/>
            <person name="Vrbovska V."/>
            <person name="Kristofova L."/>
            <person name="Svec P."/>
            <person name="Busse H.-J."/>
        </authorList>
    </citation>
    <scope>NUCLEOTIDE SEQUENCE [LARGE SCALE GENOMIC DNA]</scope>
    <source>
        <strain evidence="3 4">CCM 8852</strain>
    </source>
</reference>
<proteinExistence type="predicted"/>
<dbReference type="OrthoDB" id="883203at2"/>
<name>A0A418R261_9BACT</name>
<feature type="region of interest" description="Disordered" evidence="1">
    <location>
        <begin position="22"/>
        <end position="53"/>
    </location>
</feature>
<dbReference type="Pfam" id="PF13628">
    <property type="entry name" value="DUF4142"/>
    <property type="match status" value="1"/>
</dbReference>
<feature type="compositionally biased region" description="Basic and acidic residues" evidence="1">
    <location>
        <begin position="124"/>
        <end position="133"/>
    </location>
</feature>
<sequence length="133" mass="14190">MKRTLLQQATAAALLTATASCNNSDSVEQAQQQNEARDDAATADTNMGDVEQEGMDFDTEFITHAASGGMLEVELGTAVAANAASREAKEFANQMVSDHSKANAGLKSLAAQQHHCTAHYPQRRPSEGAQRRD</sequence>
<accession>A0A418R261</accession>
<evidence type="ECO:0000313" key="3">
    <source>
        <dbReference type="EMBL" id="RIY11515.1"/>
    </source>
</evidence>
<gene>
    <name evidence="3" type="ORF">D0T11_06815</name>
</gene>
<dbReference type="InterPro" id="IPR025419">
    <property type="entry name" value="DUF4142"/>
</dbReference>
<dbReference type="InterPro" id="IPR012347">
    <property type="entry name" value="Ferritin-like"/>
</dbReference>
<dbReference type="Gene3D" id="1.20.1260.10">
    <property type="match status" value="1"/>
</dbReference>
<keyword evidence="4" id="KW-1185">Reference proteome</keyword>
<dbReference type="PROSITE" id="PS51257">
    <property type="entry name" value="PROKAR_LIPOPROTEIN"/>
    <property type="match status" value="1"/>
</dbReference>
<evidence type="ECO:0000259" key="2">
    <source>
        <dbReference type="Pfam" id="PF13628"/>
    </source>
</evidence>
<evidence type="ECO:0000256" key="1">
    <source>
        <dbReference type="SAM" id="MobiDB-lite"/>
    </source>
</evidence>
<dbReference type="Proteomes" id="UP000284250">
    <property type="component" value="Unassembled WGS sequence"/>
</dbReference>